<dbReference type="GO" id="GO:0016853">
    <property type="term" value="F:isomerase activity"/>
    <property type="evidence" value="ECO:0007669"/>
    <property type="project" value="UniProtKB-KW"/>
</dbReference>
<evidence type="ECO:0000256" key="1">
    <source>
        <dbReference type="ARBA" id="ARBA00007365"/>
    </source>
</evidence>
<dbReference type="Proteomes" id="UP001143362">
    <property type="component" value="Unassembled WGS sequence"/>
</dbReference>
<dbReference type="EMBL" id="SHNN01000002">
    <property type="protein sequence ID" value="MCX2981153.1"/>
    <property type="molecule type" value="Genomic_DNA"/>
</dbReference>
<reference evidence="6" key="1">
    <citation type="submission" date="2019-02" db="EMBL/GenBank/DDBJ databases">
        <authorList>
            <person name="Li S.-H."/>
        </authorList>
    </citation>
    <scope>NUCLEOTIDE SEQUENCE</scope>
    <source>
        <strain evidence="6">IMCC14734</strain>
    </source>
</reference>
<dbReference type="InterPro" id="IPR044665">
    <property type="entry name" value="E_coli_cyclophilin_A-like"/>
</dbReference>
<gene>
    <name evidence="6" type="ORF">EYC98_09780</name>
</gene>
<accession>A0ABT3TFV0</accession>
<dbReference type="EC" id="5.2.1.8" evidence="4"/>
<dbReference type="InterPro" id="IPR029000">
    <property type="entry name" value="Cyclophilin-like_dom_sf"/>
</dbReference>
<evidence type="ECO:0000313" key="6">
    <source>
        <dbReference type="EMBL" id="MCX2981153.1"/>
    </source>
</evidence>
<dbReference type="SUPFAM" id="SSF50891">
    <property type="entry name" value="Cyclophilin-like"/>
    <property type="match status" value="1"/>
</dbReference>
<dbReference type="CDD" id="cd01920">
    <property type="entry name" value="cyclophilin_EcCYP_like"/>
    <property type="match status" value="1"/>
</dbReference>
<dbReference type="InterPro" id="IPR020892">
    <property type="entry name" value="Cyclophilin-type_PPIase_CS"/>
</dbReference>
<comment type="function">
    <text evidence="4">PPIases accelerate the folding of proteins. It catalyzes the cis-trans isomerization of proline imidic peptide bonds in oligopeptides.</text>
</comment>
<dbReference type="PRINTS" id="PR00153">
    <property type="entry name" value="CSAPPISMRASE"/>
</dbReference>
<evidence type="ECO:0000259" key="5">
    <source>
        <dbReference type="PROSITE" id="PS50072"/>
    </source>
</evidence>
<feature type="chain" id="PRO_5044960722" description="Peptidyl-prolyl cis-trans isomerase" evidence="4">
    <location>
        <begin position="20"/>
        <end position="185"/>
    </location>
</feature>
<protein>
    <recommendedName>
        <fullName evidence="4">Peptidyl-prolyl cis-trans isomerase</fullName>
        <shortName evidence="4">PPIase</shortName>
        <ecNumber evidence="4">5.2.1.8</ecNumber>
    </recommendedName>
</protein>
<dbReference type="PROSITE" id="PS50072">
    <property type="entry name" value="CSA_PPIASE_2"/>
    <property type="match status" value="1"/>
</dbReference>
<evidence type="ECO:0000256" key="3">
    <source>
        <dbReference type="ARBA" id="ARBA00023235"/>
    </source>
</evidence>
<proteinExistence type="inferred from homology"/>
<organism evidence="6 7">
    <name type="scientific">Candidatus Litorirhabdus singularis</name>
    <dbReference type="NCBI Taxonomy" id="2518993"/>
    <lineage>
        <taxon>Bacteria</taxon>
        <taxon>Pseudomonadati</taxon>
        <taxon>Pseudomonadota</taxon>
        <taxon>Gammaproteobacteria</taxon>
        <taxon>Cellvibrionales</taxon>
        <taxon>Halieaceae</taxon>
        <taxon>Candidatus Litorirhabdus</taxon>
    </lineage>
</organism>
<feature type="domain" description="PPIase cyclophilin-type" evidence="5">
    <location>
        <begin position="31"/>
        <end position="181"/>
    </location>
</feature>
<comment type="catalytic activity">
    <reaction evidence="4">
        <text>[protein]-peptidylproline (omega=180) = [protein]-peptidylproline (omega=0)</text>
        <dbReference type="Rhea" id="RHEA:16237"/>
        <dbReference type="Rhea" id="RHEA-COMP:10747"/>
        <dbReference type="Rhea" id="RHEA-COMP:10748"/>
        <dbReference type="ChEBI" id="CHEBI:83833"/>
        <dbReference type="ChEBI" id="CHEBI:83834"/>
        <dbReference type="EC" id="5.2.1.8"/>
    </reaction>
</comment>
<dbReference type="RefSeq" id="WP_279245164.1">
    <property type="nucleotide sequence ID" value="NZ_SHNN01000002.1"/>
</dbReference>
<dbReference type="PROSITE" id="PS00170">
    <property type="entry name" value="CSA_PPIASE_1"/>
    <property type="match status" value="1"/>
</dbReference>
<keyword evidence="4" id="KW-0732">Signal</keyword>
<sequence length="185" mass="20661">MKKLLALCLIIALTPAVWAKDPEVIMRTTHGDVTIRLFAEKAPISVANFLAYVEQDFYVGTIFHRVIPRFMIQTGGFNERMQEKPTLDPIVNEAKNRLHNERGTLAMARTNDPDSATSQFFINVRTNLRLDWTPGKAGYTVFGEVLDGMSTVDAIAIEPTGNFMGHQNVPLQPIKILSMELVASE</sequence>
<keyword evidence="2 4" id="KW-0697">Rotamase</keyword>
<keyword evidence="3 4" id="KW-0413">Isomerase</keyword>
<evidence type="ECO:0000313" key="7">
    <source>
        <dbReference type="Proteomes" id="UP001143362"/>
    </source>
</evidence>
<dbReference type="InterPro" id="IPR002130">
    <property type="entry name" value="Cyclophilin-type_PPIase_dom"/>
</dbReference>
<feature type="signal peptide" evidence="4">
    <location>
        <begin position="1"/>
        <end position="19"/>
    </location>
</feature>
<comment type="caution">
    <text evidence="6">The sequence shown here is derived from an EMBL/GenBank/DDBJ whole genome shotgun (WGS) entry which is preliminary data.</text>
</comment>
<evidence type="ECO:0000256" key="4">
    <source>
        <dbReference type="RuleBase" id="RU363019"/>
    </source>
</evidence>
<name>A0ABT3TFV0_9GAMM</name>
<dbReference type="Gene3D" id="2.40.100.10">
    <property type="entry name" value="Cyclophilin-like"/>
    <property type="match status" value="1"/>
</dbReference>
<keyword evidence="7" id="KW-1185">Reference proteome</keyword>
<dbReference type="PANTHER" id="PTHR43246">
    <property type="entry name" value="PEPTIDYL-PROLYL CIS-TRANS ISOMERASE CYP38, CHLOROPLASTIC"/>
    <property type="match status" value="1"/>
</dbReference>
<dbReference type="Pfam" id="PF00160">
    <property type="entry name" value="Pro_isomerase"/>
    <property type="match status" value="1"/>
</dbReference>
<evidence type="ECO:0000256" key="2">
    <source>
        <dbReference type="ARBA" id="ARBA00023110"/>
    </source>
</evidence>
<comment type="similarity">
    <text evidence="1 4">Belongs to the cyclophilin-type PPIase family.</text>
</comment>